<evidence type="ECO:0000313" key="2">
    <source>
        <dbReference type="Proteomes" id="UP000239156"/>
    </source>
</evidence>
<organism evidence="1 2">
    <name type="scientific">Puccinia striiformis</name>
    <dbReference type="NCBI Taxonomy" id="27350"/>
    <lineage>
        <taxon>Eukaryota</taxon>
        <taxon>Fungi</taxon>
        <taxon>Dikarya</taxon>
        <taxon>Basidiomycota</taxon>
        <taxon>Pucciniomycotina</taxon>
        <taxon>Pucciniomycetes</taxon>
        <taxon>Pucciniales</taxon>
        <taxon>Pucciniaceae</taxon>
        <taxon>Puccinia</taxon>
    </lineage>
</organism>
<accession>A0A2S4VB84</accession>
<dbReference type="GO" id="GO:0043248">
    <property type="term" value="P:proteasome assembly"/>
    <property type="evidence" value="ECO:0007669"/>
    <property type="project" value="InterPro"/>
</dbReference>
<sequence>MPRACTYVYRCVRNEYAGEIASRNFCPRPPVYMSQTPAGDNPKSKSYRIISNMADASARVEAPIPVRQCARIIDSVHTEVIAQGYSDRVLVLVTQTGKIGSLTQVTVPLASFEQGFEVASGSEDGLLPALPVPFTSLQLTPLLSSTPPDLKPLYDVYLNQVAMLVFTGFTPDIPSHLRTCNPDRIAKPVIIGLALARLPNTTDQDVTDLERARFCAIMSMVMECKVW</sequence>
<dbReference type="Proteomes" id="UP000239156">
    <property type="component" value="Unassembled WGS sequence"/>
</dbReference>
<dbReference type="Gene3D" id="3.30.230.90">
    <property type="match status" value="1"/>
</dbReference>
<dbReference type="InterPro" id="IPR018788">
    <property type="entry name" value="Proteasome_assmbl_chp_3"/>
</dbReference>
<reference evidence="1" key="1">
    <citation type="submission" date="2017-12" db="EMBL/GenBank/DDBJ databases">
        <title>Gene loss provides genomic basis for host adaptation in cereal stripe rust fungi.</title>
        <authorList>
            <person name="Xia C."/>
        </authorList>
    </citation>
    <scope>NUCLEOTIDE SEQUENCE [LARGE SCALE GENOMIC DNA]</scope>
    <source>
        <strain evidence="1">93-210</strain>
    </source>
</reference>
<dbReference type="VEuPathDB" id="FungiDB:PSHT_06152"/>
<gene>
    <name evidence="1" type="ORF">PSTT_08751</name>
</gene>
<dbReference type="AlphaFoldDB" id="A0A2S4VB84"/>
<proteinExistence type="predicted"/>
<dbReference type="InterPro" id="IPR053720">
    <property type="entry name" value="Psm_Assembly_Chaperone"/>
</dbReference>
<evidence type="ECO:0008006" key="3">
    <source>
        <dbReference type="Google" id="ProtNLM"/>
    </source>
</evidence>
<protein>
    <recommendedName>
        <fullName evidence="3">Proteasome assembly chaperone 3</fullName>
    </recommendedName>
</protein>
<comment type="caution">
    <text evidence="1">The sequence shown here is derived from an EMBL/GenBank/DDBJ whole genome shotgun (WGS) entry which is preliminary data.</text>
</comment>
<evidence type="ECO:0000313" key="1">
    <source>
        <dbReference type="EMBL" id="POW06754.1"/>
    </source>
</evidence>
<keyword evidence="2" id="KW-1185">Reference proteome</keyword>
<dbReference type="EMBL" id="PKSL01000082">
    <property type="protein sequence ID" value="POW06754.1"/>
    <property type="molecule type" value="Genomic_DNA"/>
</dbReference>
<name>A0A2S4VB84_9BASI</name>
<dbReference type="PANTHER" id="PTHR31051">
    <property type="entry name" value="PROTEASOME ASSEMBLY CHAPERONE 3"/>
    <property type="match status" value="1"/>
</dbReference>
<dbReference type="VEuPathDB" id="FungiDB:PSTT_08751"/>
<dbReference type="PANTHER" id="PTHR31051:SF1">
    <property type="entry name" value="PROTEASOME ASSEMBLY CHAPERONE 3"/>
    <property type="match status" value="1"/>
</dbReference>